<accession>A0A3P3FIK4</accession>
<name>A0A3P3FIK4_9HYPH</name>
<evidence type="ECO:0000313" key="2">
    <source>
        <dbReference type="Proteomes" id="UP000273786"/>
    </source>
</evidence>
<gene>
    <name evidence="1" type="ORF">EH240_19920</name>
</gene>
<sequence length="63" mass="6801">MVVKTETVKERVPPAYLIPPPANWSKPGGPANVGDFVERGDVNGAARNVCAIRLAKVADWDKQ</sequence>
<keyword evidence="2" id="KW-1185">Reference proteome</keyword>
<evidence type="ECO:0000313" key="1">
    <source>
        <dbReference type="EMBL" id="RRH98066.1"/>
    </source>
</evidence>
<comment type="caution">
    <text evidence="1">The sequence shown here is derived from an EMBL/GenBank/DDBJ whole genome shotgun (WGS) entry which is preliminary data.</text>
</comment>
<reference evidence="1 2" key="1">
    <citation type="submission" date="2018-11" db="EMBL/GenBank/DDBJ databases">
        <title>the genome of Mesorhizobium tamadayense DSM 28320.</title>
        <authorList>
            <person name="Gao J."/>
        </authorList>
    </citation>
    <scope>NUCLEOTIDE SEQUENCE [LARGE SCALE GENOMIC DNA]</scope>
    <source>
        <strain evidence="1 2">DSM 28320</strain>
    </source>
</reference>
<dbReference type="AlphaFoldDB" id="A0A3P3FIK4"/>
<dbReference type="RefSeq" id="WP_125001687.1">
    <property type="nucleotide sequence ID" value="NZ_RQXT01000025.1"/>
</dbReference>
<protein>
    <submittedName>
        <fullName evidence="1">Uncharacterized protein</fullName>
    </submittedName>
</protein>
<dbReference type="Proteomes" id="UP000273786">
    <property type="component" value="Unassembled WGS sequence"/>
</dbReference>
<dbReference type="OrthoDB" id="8089786at2"/>
<organism evidence="1 2">
    <name type="scientific">Mesorhizobium tamadayense</name>
    <dbReference type="NCBI Taxonomy" id="425306"/>
    <lineage>
        <taxon>Bacteria</taxon>
        <taxon>Pseudomonadati</taxon>
        <taxon>Pseudomonadota</taxon>
        <taxon>Alphaproteobacteria</taxon>
        <taxon>Hyphomicrobiales</taxon>
        <taxon>Phyllobacteriaceae</taxon>
        <taxon>Mesorhizobium</taxon>
    </lineage>
</organism>
<dbReference type="EMBL" id="RQXT01000025">
    <property type="protein sequence ID" value="RRH98066.1"/>
    <property type="molecule type" value="Genomic_DNA"/>
</dbReference>
<proteinExistence type="predicted"/>